<evidence type="ECO:0000256" key="2">
    <source>
        <dbReference type="SAM" id="Phobius"/>
    </source>
</evidence>
<feature type="compositionally biased region" description="Basic and acidic residues" evidence="1">
    <location>
        <begin position="1"/>
        <end position="10"/>
    </location>
</feature>
<dbReference type="OrthoDB" id="9759709at2"/>
<reference evidence="3 4" key="1">
    <citation type="submission" date="2019-06" db="EMBL/GenBank/DDBJ databases">
        <title>Sequencing the genomes of 1000 actinobacteria strains.</title>
        <authorList>
            <person name="Klenk H.-P."/>
        </authorList>
    </citation>
    <scope>NUCLEOTIDE SEQUENCE [LARGE SCALE GENOMIC DNA]</scope>
    <source>
        <strain evidence="3 4">DSM 12335</strain>
    </source>
</reference>
<keyword evidence="4" id="KW-1185">Reference proteome</keyword>
<feature type="transmembrane region" description="Helical" evidence="2">
    <location>
        <begin position="44"/>
        <end position="63"/>
    </location>
</feature>
<organism evidence="3 4">
    <name type="scientific">Ornithinicoccus hortensis</name>
    <dbReference type="NCBI Taxonomy" id="82346"/>
    <lineage>
        <taxon>Bacteria</taxon>
        <taxon>Bacillati</taxon>
        <taxon>Actinomycetota</taxon>
        <taxon>Actinomycetes</taxon>
        <taxon>Micrococcales</taxon>
        <taxon>Intrasporangiaceae</taxon>
        <taxon>Ornithinicoccus</taxon>
    </lineage>
</organism>
<keyword evidence="2" id="KW-1133">Transmembrane helix</keyword>
<accession>A0A542YMF8</accession>
<dbReference type="EMBL" id="VFOP01000001">
    <property type="protein sequence ID" value="TQL49275.1"/>
    <property type="molecule type" value="Genomic_DNA"/>
</dbReference>
<comment type="caution">
    <text evidence="3">The sequence shown here is derived from an EMBL/GenBank/DDBJ whole genome shotgun (WGS) entry which is preliminary data.</text>
</comment>
<dbReference type="RefSeq" id="WP_141783549.1">
    <property type="nucleotide sequence ID" value="NZ_BAAAIK010000003.1"/>
</dbReference>
<evidence type="ECO:0000313" key="3">
    <source>
        <dbReference type="EMBL" id="TQL49275.1"/>
    </source>
</evidence>
<feature type="region of interest" description="Disordered" evidence="1">
    <location>
        <begin position="1"/>
        <end position="26"/>
    </location>
</feature>
<sequence length="365" mass="38174">MITDERDLGRSLHAVESPPGLRLDPDEVVGSVRRADRGRRARRGAVATGSVAVVAVGALWAAGLNPGPMGVLPAAPWASDCGGIVDGPGGTRIDLERVSYAEFPLSGSAAGTTAVVAFDACGGESGGRVAYATRGTDGGLEVGGWGEPGADTLQFLREGRTVTPQVQSTPEGEVLFGLVDADAPVLRVLSAGEPVEVNRQPLPGTGLDAYVTTEFTDPEQQTLGMAWGEESGTWGVIWTQVLEVLADFGDSADMGGPFVTQGRDGTWHVWLGDEQANMEGDLGSWLAVEFDEGQDREIVGYLPSADHAVEVEAPDGGEAEGAEIRYAEVLGQTEVQGRFAWVTAPEDALVYWVAPDGSREEILGG</sequence>
<proteinExistence type="predicted"/>
<dbReference type="Proteomes" id="UP000319516">
    <property type="component" value="Unassembled WGS sequence"/>
</dbReference>
<keyword evidence="2" id="KW-0472">Membrane</keyword>
<keyword evidence="2" id="KW-0812">Transmembrane</keyword>
<name>A0A542YMF8_9MICO</name>
<protein>
    <submittedName>
        <fullName evidence="3">Uncharacterized protein</fullName>
    </submittedName>
</protein>
<evidence type="ECO:0000256" key="1">
    <source>
        <dbReference type="SAM" id="MobiDB-lite"/>
    </source>
</evidence>
<dbReference type="AlphaFoldDB" id="A0A542YMF8"/>
<gene>
    <name evidence="3" type="ORF">FB467_0340</name>
</gene>
<evidence type="ECO:0000313" key="4">
    <source>
        <dbReference type="Proteomes" id="UP000319516"/>
    </source>
</evidence>